<comment type="caution">
    <text evidence="3">The sequence shown here is derived from an EMBL/GenBank/DDBJ whole genome shotgun (WGS) entry which is preliminary data.</text>
</comment>
<feature type="signal peptide" evidence="2">
    <location>
        <begin position="1"/>
        <end position="21"/>
    </location>
</feature>
<protein>
    <submittedName>
        <fullName evidence="3">Uncharacterized protein</fullName>
    </submittedName>
</protein>
<reference evidence="3" key="1">
    <citation type="submission" date="2021-02" db="EMBL/GenBank/DDBJ databases">
        <authorList>
            <person name="Nowell W R."/>
        </authorList>
    </citation>
    <scope>NUCLEOTIDE SEQUENCE</scope>
    <source>
        <strain evidence="3">Ploen Becks lab</strain>
    </source>
</reference>
<evidence type="ECO:0000313" key="3">
    <source>
        <dbReference type="EMBL" id="CAF0805946.1"/>
    </source>
</evidence>
<evidence type="ECO:0000256" key="2">
    <source>
        <dbReference type="SAM" id="SignalP"/>
    </source>
</evidence>
<accession>A0A813TBB5</accession>
<proteinExistence type="predicted"/>
<feature type="region of interest" description="Disordered" evidence="1">
    <location>
        <begin position="50"/>
        <end position="70"/>
    </location>
</feature>
<gene>
    <name evidence="3" type="ORF">OXX778_LOCUS6717</name>
</gene>
<name>A0A813TBB5_9BILA</name>
<organism evidence="3 4">
    <name type="scientific">Brachionus calyciflorus</name>
    <dbReference type="NCBI Taxonomy" id="104777"/>
    <lineage>
        <taxon>Eukaryota</taxon>
        <taxon>Metazoa</taxon>
        <taxon>Spiralia</taxon>
        <taxon>Gnathifera</taxon>
        <taxon>Rotifera</taxon>
        <taxon>Eurotatoria</taxon>
        <taxon>Monogononta</taxon>
        <taxon>Pseudotrocha</taxon>
        <taxon>Ploima</taxon>
        <taxon>Brachionidae</taxon>
        <taxon>Brachionus</taxon>
    </lineage>
</organism>
<evidence type="ECO:0000256" key="1">
    <source>
        <dbReference type="SAM" id="MobiDB-lite"/>
    </source>
</evidence>
<dbReference type="Proteomes" id="UP000663879">
    <property type="component" value="Unassembled WGS sequence"/>
</dbReference>
<keyword evidence="2" id="KW-0732">Signal</keyword>
<feature type="compositionally biased region" description="Basic residues" evidence="1">
    <location>
        <begin position="58"/>
        <end position="70"/>
    </location>
</feature>
<keyword evidence="4" id="KW-1185">Reference proteome</keyword>
<sequence>MLSVLLYCIAVLSMLMLHSFYKPHDKAEMDNKLQKKNKERLKSITSKIHQKTEAVNMARRKSSLPSFTKK</sequence>
<dbReference type="AlphaFoldDB" id="A0A813TBB5"/>
<evidence type="ECO:0000313" key="4">
    <source>
        <dbReference type="Proteomes" id="UP000663879"/>
    </source>
</evidence>
<dbReference type="EMBL" id="CAJNOC010000811">
    <property type="protein sequence ID" value="CAF0805946.1"/>
    <property type="molecule type" value="Genomic_DNA"/>
</dbReference>
<feature type="chain" id="PRO_5032757332" evidence="2">
    <location>
        <begin position="22"/>
        <end position="70"/>
    </location>
</feature>